<proteinExistence type="predicted"/>
<comment type="caution">
    <text evidence="5">The sequence shown here is derived from an EMBL/GenBank/DDBJ whole genome shotgun (WGS) entry which is preliminary data.</text>
</comment>
<keyword evidence="6" id="KW-1185">Reference proteome</keyword>
<reference evidence="5 6" key="1">
    <citation type="journal article" date="2024" name="Commun. Biol.">
        <title>Comparative genomic analysis of thermophilic fungi reveals convergent evolutionary adaptations and gene losses.</title>
        <authorList>
            <person name="Steindorff A.S."/>
            <person name="Aguilar-Pontes M.V."/>
            <person name="Robinson A.J."/>
            <person name="Andreopoulos B."/>
            <person name="LaButti K."/>
            <person name="Kuo A."/>
            <person name="Mondo S."/>
            <person name="Riley R."/>
            <person name="Otillar R."/>
            <person name="Haridas S."/>
            <person name="Lipzen A."/>
            <person name="Grimwood J."/>
            <person name="Schmutz J."/>
            <person name="Clum A."/>
            <person name="Reid I.D."/>
            <person name="Moisan M.C."/>
            <person name="Butler G."/>
            <person name="Nguyen T.T.M."/>
            <person name="Dewar K."/>
            <person name="Conant G."/>
            <person name="Drula E."/>
            <person name="Henrissat B."/>
            <person name="Hansel C."/>
            <person name="Singer S."/>
            <person name="Hutchinson M.I."/>
            <person name="de Vries R.P."/>
            <person name="Natvig D.O."/>
            <person name="Powell A.J."/>
            <person name="Tsang A."/>
            <person name="Grigoriev I.V."/>
        </authorList>
    </citation>
    <scope>NUCLEOTIDE SEQUENCE [LARGE SCALE GENOMIC DNA]</scope>
    <source>
        <strain evidence="5 6">CBS 620.91</strain>
    </source>
</reference>
<feature type="domain" description="SGNH hydrolase-type esterase" evidence="4">
    <location>
        <begin position="36"/>
        <end position="216"/>
    </location>
</feature>
<dbReference type="SUPFAM" id="SSF52266">
    <property type="entry name" value="SGNH hydrolase"/>
    <property type="match status" value="1"/>
</dbReference>
<protein>
    <recommendedName>
        <fullName evidence="7">Peptidase S33 tripeptidyl aminopeptidase-like C-terminal domain-containing protein</fullName>
    </recommendedName>
</protein>
<dbReference type="Gene3D" id="3.40.50.1110">
    <property type="entry name" value="SGNH hydrolase"/>
    <property type="match status" value="1"/>
</dbReference>
<dbReference type="InterPro" id="IPR036514">
    <property type="entry name" value="SGNH_hydro_sf"/>
</dbReference>
<dbReference type="InterPro" id="IPR029058">
    <property type="entry name" value="AB_hydrolase_fold"/>
</dbReference>
<dbReference type="InterPro" id="IPR051532">
    <property type="entry name" value="Ester_Hydrolysis_Enzymes"/>
</dbReference>
<evidence type="ECO:0008006" key="7">
    <source>
        <dbReference type="Google" id="ProtNLM"/>
    </source>
</evidence>
<gene>
    <name evidence="5" type="ORF">VTJ49DRAFT_1304</name>
</gene>
<feature type="region of interest" description="Disordered" evidence="1">
    <location>
        <begin position="322"/>
        <end position="345"/>
    </location>
</feature>
<feature type="signal peptide" evidence="2">
    <location>
        <begin position="1"/>
        <end position="18"/>
    </location>
</feature>
<dbReference type="Pfam" id="PF08386">
    <property type="entry name" value="Abhydrolase_4"/>
    <property type="match status" value="1"/>
</dbReference>
<evidence type="ECO:0000259" key="4">
    <source>
        <dbReference type="Pfam" id="PF13472"/>
    </source>
</evidence>
<feature type="domain" description="Peptidase S33 tripeptidyl aminopeptidase-like C-terminal" evidence="3">
    <location>
        <begin position="724"/>
        <end position="830"/>
    </location>
</feature>
<name>A0ABR3VEG0_HUMIN</name>
<dbReference type="SUPFAM" id="SSF53474">
    <property type="entry name" value="alpha/beta-Hydrolases"/>
    <property type="match status" value="1"/>
</dbReference>
<sequence length="927" mass="102506">MHLSSIFSTIGLASLALAGPVQVAERQAQKLRIMPLGDSITEITCWRAFVWDQLAEAGLANQVQYVGSQNSNPQGCRPNTPNWDQRHEGHSGWLAIDIANNYLTNWLRSTPADIVMFMLGTNDVFRGRSTNDIINAYTKMVQIMRAANPRMKIIVDLVIPLSFNNGPITQLNARIPEWARSLNTTESPIVIADCYTGFNAMSDLRDGVHPSLSGDRLIASRVGPLLLNYVRQALEERGHALGATFWSERALHGAWHTAVRTTQDSGIAGPDLSWHPCYTFYNPSFLCARLTVPMDYSRPLNSSSPVPKVHIALLLLPGQGSSSPSALNSTSSTPQPKQPLLINPGGPGGSGVITTLLLGSSLQKVLGADQPILAFDPRGIAFTTPMADCWAVPWTDAGHGHGDRGDTHGADDDNEGNTAAGLMHRLEWERVNQAYGLVSEGEPWMRYLDVAQRGVVELCRRHAESVEQRKDTILRWAGTRHVARDMLSIVDAWERWVYGKRTGAESEVVQGDEGLRGKLVYWGFSYGTYLGATFAKMFPDRVGRVMLDGVVDAVGYEEAVWPESLVDADKVLGTFFKYCVETGPKCDLYRAGDSAEDIQQRYEAVMDRLQKDPITFTHPDHYYPVVLSYRLVKLLVFGVLYQPIQGFPILATLLNYIYAGEYERLAPLFQSGELLCTLASNPLLSETMSDAQRAIMCSDKTQPMNMTLPELTATYKRLSKTSQFADIWFNSMSKCNTWDLAPLPIDPWAASAPLSAPKSPSQIETANPILFLSNTYDPVTPLSAAVKMARRFRGAGLLEQLAQGHCTIAAVSRCTAKVIREYLASGTVPEVVEHEGKESWQSCAADEAPWKNVGSAEVGAWTAEEREYPWHPGSWSVSCGLFWTTSWAQDTSSFQLVQKRPQLTLHDPGCQGYCNQRRHGRVVSYCH</sequence>
<organism evidence="5 6">
    <name type="scientific">Humicola insolens</name>
    <name type="common">Soft-rot fungus</name>
    <dbReference type="NCBI Taxonomy" id="85995"/>
    <lineage>
        <taxon>Eukaryota</taxon>
        <taxon>Fungi</taxon>
        <taxon>Dikarya</taxon>
        <taxon>Ascomycota</taxon>
        <taxon>Pezizomycotina</taxon>
        <taxon>Sordariomycetes</taxon>
        <taxon>Sordariomycetidae</taxon>
        <taxon>Sordariales</taxon>
        <taxon>Chaetomiaceae</taxon>
        <taxon>Mycothermus</taxon>
    </lineage>
</organism>
<dbReference type="PANTHER" id="PTHR30383">
    <property type="entry name" value="THIOESTERASE 1/PROTEASE 1/LYSOPHOSPHOLIPASE L1"/>
    <property type="match status" value="1"/>
</dbReference>
<keyword evidence="2" id="KW-0732">Signal</keyword>
<dbReference type="Proteomes" id="UP001583172">
    <property type="component" value="Unassembled WGS sequence"/>
</dbReference>
<dbReference type="InterPro" id="IPR013830">
    <property type="entry name" value="SGNH_hydro"/>
</dbReference>
<dbReference type="PANTHER" id="PTHR30383:SF2">
    <property type="entry name" value="CELLULOSE-BINDING PROTEIN"/>
    <property type="match status" value="1"/>
</dbReference>
<dbReference type="Gene3D" id="3.40.50.1820">
    <property type="entry name" value="alpha/beta hydrolase"/>
    <property type="match status" value="1"/>
</dbReference>
<feature type="chain" id="PRO_5045319873" description="Peptidase S33 tripeptidyl aminopeptidase-like C-terminal domain-containing protein" evidence="2">
    <location>
        <begin position="19"/>
        <end position="927"/>
    </location>
</feature>
<dbReference type="EMBL" id="JAZGSY010000147">
    <property type="protein sequence ID" value="KAL1839643.1"/>
    <property type="molecule type" value="Genomic_DNA"/>
</dbReference>
<feature type="compositionally biased region" description="Low complexity" evidence="1">
    <location>
        <begin position="322"/>
        <end position="332"/>
    </location>
</feature>
<evidence type="ECO:0000259" key="3">
    <source>
        <dbReference type="Pfam" id="PF08386"/>
    </source>
</evidence>
<evidence type="ECO:0000256" key="1">
    <source>
        <dbReference type="SAM" id="MobiDB-lite"/>
    </source>
</evidence>
<dbReference type="Pfam" id="PF13472">
    <property type="entry name" value="Lipase_GDSL_2"/>
    <property type="match status" value="1"/>
</dbReference>
<evidence type="ECO:0000313" key="5">
    <source>
        <dbReference type="EMBL" id="KAL1839643.1"/>
    </source>
</evidence>
<evidence type="ECO:0000256" key="2">
    <source>
        <dbReference type="SAM" id="SignalP"/>
    </source>
</evidence>
<accession>A0ABR3VEG0</accession>
<dbReference type="InterPro" id="IPR013595">
    <property type="entry name" value="Pept_S33_TAP-like_C"/>
</dbReference>
<dbReference type="CDD" id="cd01833">
    <property type="entry name" value="XynB_like"/>
    <property type="match status" value="1"/>
</dbReference>
<evidence type="ECO:0000313" key="6">
    <source>
        <dbReference type="Proteomes" id="UP001583172"/>
    </source>
</evidence>